<dbReference type="AlphaFoldDB" id="A0AA36GBN6"/>
<dbReference type="Gene3D" id="1.20.1070.10">
    <property type="entry name" value="Rhodopsin 7-helix transmembrane proteins"/>
    <property type="match status" value="1"/>
</dbReference>
<dbReference type="PROSITE" id="PS50262">
    <property type="entry name" value="G_PROTEIN_RECEP_F1_2"/>
    <property type="match status" value="1"/>
</dbReference>
<name>A0AA36GBN6_9BILA</name>
<evidence type="ECO:0000313" key="8">
    <source>
        <dbReference type="EMBL" id="CAJ0579575.1"/>
    </source>
</evidence>
<dbReference type="PANTHER" id="PTHR23017">
    <property type="entry name" value="SERPENTINE RECEPTOR, CLASS X"/>
    <property type="match status" value="1"/>
</dbReference>
<comment type="caution">
    <text evidence="8">The sequence shown here is derived from an EMBL/GenBank/DDBJ whole genome shotgun (WGS) entry which is preliminary data.</text>
</comment>
<feature type="non-terminal residue" evidence="8">
    <location>
        <position position="1"/>
    </location>
</feature>
<comment type="subcellular location">
    <subcellularLocation>
        <location evidence="1">Membrane</location>
    </subcellularLocation>
</comment>
<dbReference type="GO" id="GO:0016020">
    <property type="term" value="C:membrane"/>
    <property type="evidence" value="ECO:0007669"/>
    <property type="project" value="UniProtKB-SubCell"/>
</dbReference>
<feature type="region of interest" description="Disordered" evidence="5">
    <location>
        <begin position="331"/>
        <end position="354"/>
    </location>
</feature>
<feature type="transmembrane region" description="Helical" evidence="6">
    <location>
        <begin position="272"/>
        <end position="297"/>
    </location>
</feature>
<sequence length="354" mass="39660">MAGLESNHSDREGPSGWWMTSNSTAVEHLDQVTYGILVVFIALIGCISNGLATYFLATDAQFRHSTGIICINIGFANFAYSAIYLLYVGPMMLLNLGLQTGEPMPSFSLVVWFLFFAAQYFSFCLSANRACAVLFPLAYYQHATVRTTMYICVFVWVISTWHLIFFLLKICPGIWFNAVQSYLLDSSSISSTKPCVDFLRVNIEMYLLIGLSAFSLCSDVACAFRVMLSPTIRAKMKASDLQFLYQSLFSSIFLCIECFLAGYVVANFVISLTVYFILTTLNRVLGRATSGLLVLSFHRKLRARILRTFLSACVTMEREVTLVHPQRLISQGEPQSNKSTDTNGSRREVRTSPI</sequence>
<keyword evidence="9" id="KW-1185">Reference proteome</keyword>
<keyword evidence="4 6" id="KW-0472">Membrane</keyword>
<evidence type="ECO:0000256" key="5">
    <source>
        <dbReference type="SAM" id="MobiDB-lite"/>
    </source>
</evidence>
<reference evidence="8" key="1">
    <citation type="submission" date="2023-06" db="EMBL/GenBank/DDBJ databases">
        <authorList>
            <person name="Delattre M."/>
        </authorList>
    </citation>
    <scope>NUCLEOTIDE SEQUENCE</scope>
    <source>
        <strain evidence="8">AF72</strain>
    </source>
</reference>
<dbReference type="PANTHER" id="PTHR23017:SF21">
    <property type="entry name" value="7TM GPCR SERPENTINE RECEPTOR CLASS X (SRX) DOMAIN-CONTAINING PROTEIN"/>
    <property type="match status" value="1"/>
</dbReference>
<feature type="transmembrane region" description="Helical" evidence="6">
    <location>
        <begin position="69"/>
        <end position="89"/>
    </location>
</feature>
<keyword evidence="2 6" id="KW-0812">Transmembrane</keyword>
<feature type="transmembrane region" description="Helical" evidence="6">
    <location>
        <begin position="109"/>
        <end position="137"/>
    </location>
</feature>
<evidence type="ECO:0000256" key="3">
    <source>
        <dbReference type="ARBA" id="ARBA00022989"/>
    </source>
</evidence>
<accession>A0AA36GBN6</accession>
<dbReference type="SUPFAM" id="SSF81321">
    <property type="entry name" value="Family A G protein-coupled receptor-like"/>
    <property type="match status" value="1"/>
</dbReference>
<feature type="transmembrane region" description="Helical" evidence="6">
    <location>
        <begin position="206"/>
        <end position="228"/>
    </location>
</feature>
<dbReference type="CDD" id="cd00637">
    <property type="entry name" value="7tm_classA_rhodopsin-like"/>
    <property type="match status" value="1"/>
</dbReference>
<dbReference type="Pfam" id="PF10328">
    <property type="entry name" value="7TM_GPCR_Srx"/>
    <property type="match status" value="1"/>
</dbReference>
<evidence type="ECO:0000256" key="4">
    <source>
        <dbReference type="ARBA" id="ARBA00023136"/>
    </source>
</evidence>
<feature type="compositionally biased region" description="Basic and acidic residues" evidence="5">
    <location>
        <begin position="344"/>
        <end position="354"/>
    </location>
</feature>
<evidence type="ECO:0000256" key="6">
    <source>
        <dbReference type="SAM" id="Phobius"/>
    </source>
</evidence>
<evidence type="ECO:0000259" key="7">
    <source>
        <dbReference type="PROSITE" id="PS50262"/>
    </source>
</evidence>
<organism evidence="8 9">
    <name type="scientific">Mesorhabditis spiculigera</name>
    <dbReference type="NCBI Taxonomy" id="96644"/>
    <lineage>
        <taxon>Eukaryota</taxon>
        <taxon>Metazoa</taxon>
        <taxon>Ecdysozoa</taxon>
        <taxon>Nematoda</taxon>
        <taxon>Chromadorea</taxon>
        <taxon>Rhabditida</taxon>
        <taxon>Rhabditina</taxon>
        <taxon>Rhabditomorpha</taxon>
        <taxon>Rhabditoidea</taxon>
        <taxon>Rhabditidae</taxon>
        <taxon>Mesorhabditinae</taxon>
        <taxon>Mesorhabditis</taxon>
    </lineage>
</organism>
<gene>
    <name evidence="8" type="ORF">MSPICULIGERA_LOCUS17787</name>
</gene>
<feature type="transmembrane region" description="Helical" evidence="6">
    <location>
        <begin position="149"/>
        <end position="176"/>
    </location>
</feature>
<evidence type="ECO:0000256" key="2">
    <source>
        <dbReference type="ARBA" id="ARBA00022692"/>
    </source>
</evidence>
<dbReference type="InterPro" id="IPR017452">
    <property type="entry name" value="GPCR_Rhodpsn_7TM"/>
</dbReference>
<evidence type="ECO:0000313" key="9">
    <source>
        <dbReference type="Proteomes" id="UP001177023"/>
    </source>
</evidence>
<dbReference type="InterPro" id="IPR019430">
    <property type="entry name" value="7TM_GPCR_serpentine_rcpt_Srx"/>
</dbReference>
<feature type="domain" description="G-protein coupled receptors family 1 profile" evidence="7">
    <location>
        <begin position="48"/>
        <end position="354"/>
    </location>
</feature>
<evidence type="ECO:0000256" key="1">
    <source>
        <dbReference type="ARBA" id="ARBA00004370"/>
    </source>
</evidence>
<feature type="transmembrane region" description="Helical" evidence="6">
    <location>
        <begin position="248"/>
        <end position="266"/>
    </location>
</feature>
<protein>
    <recommendedName>
        <fullName evidence="7">G-protein coupled receptors family 1 profile domain-containing protein</fullName>
    </recommendedName>
</protein>
<dbReference type="EMBL" id="CATQJA010002657">
    <property type="protein sequence ID" value="CAJ0579575.1"/>
    <property type="molecule type" value="Genomic_DNA"/>
</dbReference>
<proteinExistence type="predicted"/>
<feature type="transmembrane region" description="Helical" evidence="6">
    <location>
        <begin position="32"/>
        <end position="57"/>
    </location>
</feature>
<keyword evidence="3 6" id="KW-1133">Transmembrane helix</keyword>
<feature type="compositionally biased region" description="Polar residues" evidence="5">
    <location>
        <begin position="331"/>
        <end position="343"/>
    </location>
</feature>
<dbReference type="Proteomes" id="UP001177023">
    <property type="component" value="Unassembled WGS sequence"/>
</dbReference>